<sequence>LNPRTAAAMLDIARGHLRDGRQLLVFNTHADWDHCWGNQLFVGPGAPAPAPIVASRLCAERFRAPEAGAYLRSMQEQEPARFGEVRLVAPTVLFDERLTIDGGDLTLELFATPGHTPDHVAVWLPEIRTLLAGDAAELPFPFARSPGSIPTLRRTLARMVELEAATALYCHAPIDRGPGLLRENIAYFDALERQCREALAGGVAARPGDDEDVEALVAFPFAAALPPGTDGAALPDFYWQGHRGQIRMMLAYLGGEERAAGKVGAAGD</sequence>
<dbReference type="AlphaFoldDB" id="A0A6J4VGG0"/>
<protein>
    <recommendedName>
        <fullName evidence="2">Metallo-beta-lactamase domain-containing protein</fullName>
    </recommendedName>
</protein>
<dbReference type="GO" id="GO:0017001">
    <property type="term" value="P:antibiotic catabolic process"/>
    <property type="evidence" value="ECO:0007669"/>
    <property type="project" value="UniProtKB-ARBA"/>
</dbReference>
<comment type="similarity">
    <text evidence="1">Belongs to the metallo-beta-lactamase superfamily. Class-B beta-lactamase family.</text>
</comment>
<accession>A0A6J4VGG0</accession>
<dbReference type="PANTHER" id="PTHR42951:SF4">
    <property type="entry name" value="ACYL-COENZYME A THIOESTERASE MBLAC2"/>
    <property type="match status" value="1"/>
</dbReference>
<reference evidence="3" key="1">
    <citation type="submission" date="2020-02" db="EMBL/GenBank/DDBJ databases">
        <authorList>
            <person name="Meier V. D."/>
        </authorList>
    </citation>
    <scope>NUCLEOTIDE SEQUENCE</scope>
    <source>
        <strain evidence="3">AVDCRST_MAG88</strain>
    </source>
</reference>
<evidence type="ECO:0000259" key="2">
    <source>
        <dbReference type="SMART" id="SM00849"/>
    </source>
</evidence>
<evidence type="ECO:0000313" key="3">
    <source>
        <dbReference type="EMBL" id="CAA9575118.1"/>
    </source>
</evidence>
<evidence type="ECO:0000256" key="1">
    <source>
        <dbReference type="ARBA" id="ARBA00005250"/>
    </source>
</evidence>
<dbReference type="EMBL" id="CADCWM010000666">
    <property type="protein sequence ID" value="CAA9575118.1"/>
    <property type="molecule type" value="Genomic_DNA"/>
</dbReference>
<name>A0A6J4VGG0_9BACT</name>
<dbReference type="Pfam" id="PF00753">
    <property type="entry name" value="Lactamase_B"/>
    <property type="match status" value="1"/>
</dbReference>
<dbReference type="InterPro" id="IPR050855">
    <property type="entry name" value="NDM-1-like"/>
</dbReference>
<gene>
    <name evidence="3" type="ORF">AVDCRST_MAG88-2744</name>
</gene>
<dbReference type="SUPFAM" id="SSF56281">
    <property type="entry name" value="Metallo-hydrolase/oxidoreductase"/>
    <property type="match status" value="1"/>
</dbReference>
<dbReference type="SMART" id="SM00849">
    <property type="entry name" value="Lactamase_B"/>
    <property type="match status" value="1"/>
</dbReference>
<dbReference type="Gene3D" id="3.60.15.10">
    <property type="entry name" value="Ribonuclease Z/Hydroxyacylglutathione hydrolase-like"/>
    <property type="match status" value="1"/>
</dbReference>
<dbReference type="InterPro" id="IPR001279">
    <property type="entry name" value="Metallo-B-lactamas"/>
</dbReference>
<proteinExistence type="inferred from homology"/>
<dbReference type="InterPro" id="IPR036866">
    <property type="entry name" value="RibonucZ/Hydroxyglut_hydro"/>
</dbReference>
<feature type="domain" description="Metallo-beta-lactamase" evidence="2">
    <location>
        <begin position="3"/>
        <end position="171"/>
    </location>
</feature>
<dbReference type="PANTHER" id="PTHR42951">
    <property type="entry name" value="METALLO-BETA-LACTAMASE DOMAIN-CONTAINING"/>
    <property type="match status" value="1"/>
</dbReference>
<feature type="non-terminal residue" evidence="3">
    <location>
        <position position="1"/>
    </location>
</feature>
<organism evidence="3">
    <name type="scientific">uncultured Thermomicrobiales bacterium</name>
    <dbReference type="NCBI Taxonomy" id="1645740"/>
    <lineage>
        <taxon>Bacteria</taxon>
        <taxon>Pseudomonadati</taxon>
        <taxon>Thermomicrobiota</taxon>
        <taxon>Thermomicrobia</taxon>
        <taxon>Thermomicrobiales</taxon>
        <taxon>environmental samples</taxon>
    </lineage>
</organism>